<organism evidence="1 2">
    <name type="scientific">Dallia pectoralis</name>
    <name type="common">Alaska blackfish</name>
    <dbReference type="NCBI Taxonomy" id="75939"/>
    <lineage>
        <taxon>Eukaryota</taxon>
        <taxon>Metazoa</taxon>
        <taxon>Chordata</taxon>
        <taxon>Craniata</taxon>
        <taxon>Vertebrata</taxon>
        <taxon>Euteleostomi</taxon>
        <taxon>Actinopterygii</taxon>
        <taxon>Neopterygii</taxon>
        <taxon>Teleostei</taxon>
        <taxon>Protacanthopterygii</taxon>
        <taxon>Esociformes</taxon>
        <taxon>Umbridae</taxon>
        <taxon>Dallia</taxon>
    </lineage>
</organism>
<protein>
    <submittedName>
        <fullName evidence="1">Uncharacterized protein</fullName>
    </submittedName>
</protein>
<evidence type="ECO:0000313" key="2">
    <source>
        <dbReference type="Proteomes" id="UP001157502"/>
    </source>
</evidence>
<keyword evidence="2" id="KW-1185">Reference proteome</keyword>
<reference evidence="1" key="1">
    <citation type="submission" date="2021-05" db="EMBL/GenBank/DDBJ databases">
        <authorList>
            <person name="Pan Q."/>
            <person name="Jouanno E."/>
            <person name="Zahm M."/>
            <person name="Klopp C."/>
            <person name="Cabau C."/>
            <person name="Louis A."/>
            <person name="Berthelot C."/>
            <person name="Parey E."/>
            <person name="Roest Crollius H."/>
            <person name="Montfort J."/>
            <person name="Robinson-Rechavi M."/>
            <person name="Bouchez O."/>
            <person name="Lampietro C."/>
            <person name="Lopez Roques C."/>
            <person name="Donnadieu C."/>
            <person name="Postlethwait J."/>
            <person name="Bobe J."/>
            <person name="Dillon D."/>
            <person name="Chandos A."/>
            <person name="von Hippel F."/>
            <person name="Guiguen Y."/>
        </authorList>
    </citation>
    <scope>NUCLEOTIDE SEQUENCE</scope>
    <source>
        <strain evidence="1">YG-Jan2019</strain>
    </source>
</reference>
<evidence type="ECO:0000313" key="1">
    <source>
        <dbReference type="EMBL" id="KAJ8015693.1"/>
    </source>
</evidence>
<proteinExistence type="predicted"/>
<dbReference type="Proteomes" id="UP001157502">
    <property type="component" value="Chromosome 2"/>
</dbReference>
<gene>
    <name evidence="1" type="ORF">DPEC_G00028760</name>
</gene>
<name>A0ACC2HIL1_DALPE</name>
<accession>A0ACC2HIL1</accession>
<comment type="caution">
    <text evidence="1">The sequence shown here is derived from an EMBL/GenBank/DDBJ whole genome shotgun (WGS) entry which is preliminary data.</text>
</comment>
<dbReference type="EMBL" id="CM055729">
    <property type="protein sequence ID" value="KAJ8015693.1"/>
    <property type="molecule type" value="Genomic_DNA"/>
</dbReference>
<sequence length="163" mass="18116">MCRRWIECRFSPSTQQEREGLWVGGTTKAHLSWQPESAPDTSTSSHPWVYGAMLPVSSSEYLPTVRCSQSAVIPQDTFMSRLCSSQKTGFNEIIANLPNPSRHAQEQTCHWSDTALNNPVSLTEEEATLQQSDNPTHEQIYSHTVDGSLAVIGREQVIVALSI</sequence>